<feature type="domain" description="ZNF451 PIN-like" evidence="2">
    <location>
        <begin position="427"/>
        <end position="542"/>
    </location>
</feature>
<sequence>MSSQIQSLNPGLQVQDQCSPTGDNALKSSFPQSDKGKMHSLPLQTLLAPSFSISPTVEQSKDEEDDFRDSDSNGSSSSEDNLNKDSSNIQFPQSTEGPKQDTYACGLSTKGDSKETETFDNDWWQSNPSTPQLKVQEADSQLSKLDCSRSPIVDSPVSIPNLLRMHHLIFLALENCRDFFTSPPFLLPKGTFVWAFHGGKFHWNEPDNCVLLQDMKKKRQFYLHQNVGTTKDAADFAIVLIVGMMHERLPMGIPFTIVSGDMRFLEVECQMKTEQKRAIVVDPHIRTKNSTFNFDDADDGAKWNKEDPPSGKARHVEQYREADESEAFNFDDADDGVKWNKEDPPSGKARHVEQYREADESEDFIDLQSKSKGKKGNFTPSDLMLPGSSHNVASTRSEEADSQLSKLDCSKSPIVDSPVSTPNLSRMRLLIFLDLDNYSCFFTHPPFSLPDETFVWAFQGGKVRWRHPRKCVLLQNMKQRQQFYLHQRCGTTKDATDYAIVLKVGMMHERLPKEIPFKIVSGDKGFLEVERQIKTELRTVDVVDPHKTLEVERQMKTEQ</sequence>
<reference evidence="3" key="2">
    <citation type="submission" date="2020-11" db="EMBL/GenBank/DDBJ databases">
        <authorList>
            <person name="McCartney M.A."/>
            <person name="Auch B."/>
            <person name="Kono T."/>
            <person name="Mallez S."/>
            <person name="Becker A."/>
            <person name="Gohl D.M."/>
            <person name="Silverstein K.A.T."/>
            <person name="Koren S."/>
            <person name="Bechman K.B."/>
            <person name="Herman A."/>
            <person name="Abrahante J.E."/>
            <person name="Garbe J."/>
        </authorList>
    </citation>
    <scope>NUCLEOTIDE SEQUENCE</scope>
    <source>
        <strain evidence="3">Duluth1</strain>
        <tissue evidence="3">Whole animal</tissue>
    </source>
</reference>
<evidence type="ECO:0000259" key="2">
    <source>
        <dbReference type="Pfam" id="PF18479"/>
    </source>
</evidence>
<evidence type="ECO:0000256" key="1">
    <source>
        <dbReference type="SAM" id="MobiDB-lite"/>
    </source>
</evidence>
<dbReference type="Pfam" id="PF18479">
    <property type="entry name" value="PIN_11"/>
    <property type="match status" value="2"/>
</dbReference>
<feature type="compositionally biased region" description="Basic and acidic residues" evidence="1">
    <location>
        <begin position="335"/>
        <end position="358"/>
    </location>
</feature>
<reference evidence="3" key="1">
    <citation type="journal article" date="2019" name="bioRxiv">
        <title>The Genome of the Zebra Mussel, Dreissena polymorpha: A Resource for Invasive Species Research.</title>
        <authorList>
            <person name="McCartney M.A."/>
            <person name="Auch B."/>
            <person name="Kono T."/>
            <person name="Mallez S."/>
            <person name="Zhang Y."/>
            <person name="Obille A."/>
            <person name="Becker A."/>
            <person name="Abrahante J.E."/>
            <person name="Garbe J."/>
            <person name="Badalamenti J.P."/>
            <person name="Herman A."/>
            <person name="Mangelson H."/>
            <person name="Liachko I."/>
            <person name="Sullivan S."/>
            <person name="Sone E.D."/>
            <person name="Koren S."/>
            <person name="Silverstein K.A.T."/>
            <person name="Beckman K.B."/>
            <person name="Gohl D.M."/>
        </authorList>
    </citation>
    <scope>NUCLEOTIDE SEQUENCE</scope>
    <source>
        <strain evidence="3">Duluth1</strain>
        <tissue evidence="3">Whole animal</tissue>
    </source>
</reference>
<name>A0A9D4BX36_DREPO</name>
<dbReference type="OrthoDB" id="6091938at2759"/>
<dbReference type="Proteomes" id="UP000828390">
    <property type="component" value="Unassembled WGS sequence"/>
</dbReference>
<protein>
    <recommendedName>
        <fullName evidence="2">ZNF451 PIN-like domain-containing protein</fullName>
    </recommendedName>
</protein>
<keyword evidence="4" id="KW-1185">Reference proteome</keyword>
<accession>A0A9D4BX36</accession>
<feature type="region of interest" description="Disordered" evidence="1">
    <location>
        <begin position="1"/>
        <end position="130"/>
    </location>
</feature>
<feature type="domain" description="ZNF451 PIN-like" evidence="2">
    <location>
        <begin position="165"/>
        <end position="279"/>
    </location>
</feature>
<gene>
    <name evidence="3" type="ORF">DPMN_069882</name>
</gene>
<organism evidence="3 4">
    <name type="scientific">Dreissena polymorpha</name>
    <name type="common">Zebra mussel</name>
    <name type="synonym">Mytilus polymorpha</name>
    <dbReference type="NCBI Taxonomy" id="45954"/>
    <lineage>
        <taxon>Eukaryota</taxon>
        <taxon>Metazoa</taxon>
        <taxon>Spiralia</taxon>
        <taxon>Lophotrochozoa</taxon>
        <taxon>Mollusca</taxon>
        <taxon>Bivalvia</taxon>
        <taxon>Autobranchia</taxon>
        <taxon>Heteroconchia</taxon>
        <taxon>Euheterodonta</taxon>
        <taxon>Imparidentia</taxon>
        <taxon>Neoheterodontei</taxon>
        <taxon>Myida</taxon>
        <taxon>Dreissenoidea</taxon>
        <taxon>Dreissenidae</taxon>
        <taxon>Dreissena</taxon>
    </lineage>
</organism>
<feature type="compositionally biased region" description="Acidic residues" evidence="1">
    <location>
        <begin position="323"/>
        <end position="334"/>
    </location>
</feature>
<feature type="compositionally biased region" description="Basic and acidic residues" evidence="1">
    <location>
        <begin position="299"/>
        <end position="322"/>
    </location>
</feature>
<proteinExistence type="predicted"/>
<evidence type="ECO:0000313" key="4">
    <source>
        <dbReference type="Proteomes" id="UP000828390"/>
    </source>
</evidence>
<comment type="caution">
    <text evidence="3">The sequence shown here is derived from an EMBL/GenBank/DDBJ whole genome shotgun (WGS) entry which is preliminary data.</text>
</comment>
<feature type="region of interest" description="Disordered" evidence="1">
    <location>
        <begin position="291"/>
        <end position="405"/>
    </location>
</feature>
<feature type="compositionally biased region" description="Polar residues" evidence="1">
    <location>
        <begin position="1"/>
        <end position="32"/>
    </location>
</feature>
<evidence type="ECO:0000313" key="3">
    <source>
        <dbReference type="EMBL" id="KAH3710403.1"/>
    </source>
</evidence>
<feature type="compositionally biased region" description="Polar residues" evidence="1">
    <location>
        <begin position="84"/>
        <end position="97"/>
    </location>
</feature>
<dbReference type="AlphaFoldDB" id="A0A9D4BX36"/>
<dbReference type="InterPro" id="IPR041192">
    <property type="entry name" value="PIN_11"/>
</dbReference>
<dbReference type="EMBL" id="JAIWYP010000014">
    <property type="protein sequence ID" value="KAH3710403.1"/>
    <property type="molecule type" value="Genomic_DNA"/>
</dbReference>